<name>A0A161W790_COLIC</name>
<comment type="caution">
    <text evidence="1">The sequence shown here is derived from an EMBL/GenBank/DDBJ whole genome shotgun (WGS) entry which is preliminary data.</text>
</comment>
<keyword evidence="2" id="KW-1185">Reference proteome</keyword>
<evidence type="ECO:0000313" key="2">
    <source>
        <dbReference type="Proteomes" id="UP000076584"/>
    </source>
</evidence>
<sequence length="127" mass="12999">MISIVRLAIVAFAGTAAAGPLIEATPTKPGECTTTVTEFDAGFTGDYKPTGTITLYNSTVTVAKPTDCHGCNHITSTTELAPWWGGIGPQVEKVILVYATTPTTVSTLVCATSTATPTDVPGPGPSK</sequence>
<dbReference type="EMBL" id="LFIW01001237">
    <property type="protein sequence ID" value="KZL83015.1"/>
    <property type="molecule type" value="Genomic_DNA"/>
</dbReference>
<protein>
    <submittedName>
        <fullName evidence="1">Uncharacterized protein</fullName>
    </submittedName>
</protein>
<dbReference type="OrthoDB" id="4829462at2759"/>
<reference evidence="1 2" key="1">
    <citation type="submission" date="2015-06" db="EMBL/GenBank/DDBJ databases">
        <title>Survival trade-offs in plant roots during colonization by closely related pathogenic and mutualistic fungi.</title>
        <authorList>
            <person name="Hacquard S."/>
            <person name="Kracher B."/>
            <person name="Hiruma K."/>
            <person name="Weinman A."/>
            <person name="Muench P."/>
            <person name="Garrido Oter R."/>
            <person name="Ver Loren van Themaat E."/>
            <person name="Dallerey J.-F."/>
            <person name="Damm U."/>
            <person name="Henrissat B."/>
            <person name="Lespinet O."/>
            <person name="Thon M."/>
            <person name="Kemen E."/>
            <person name="McHardy A.C."/>
            <person name="Schulze-Lefert P."/>
            <person name="O'Connell R.J."/>
        </authorList>
    </citation>
    <scope>NUCLEOTIDE SEQUENCE [LARGE SCALE GENOMIC DNA]</scope>
    <source>
        <strain evidence="1 2">MAFF 238704</strain>
    </source>
</reference>
<dbReference type="AlphaFoldDB" id="A0A161W790"/>
<accession>A0A161W790</accession>
<evidence type="ECO:0000313" key="1">
    <source>
        <dbReference type="EMBL" id="KZL83015.1"/>
    </source>
</evidence>
<organism evidence="1 2">
    <name type="scientific">Colletotrichum incanum</name>
    <name type="common">Soybean anthracnose fungus</name>
    <dbReference type="NCBI Taxonomy" id="1573173"/>
    <lineage>
        <taxon>Eukaryota</taxon>
        <taxon>Fungi</taxon>
        <taxon>Dikarya</taxon>
        <taxon>Ascomycota</taxon>
        <taxon>Pezizomycotina</taxon>
        <taxon>Sordariomycetes</taxon>
        <taxon>Hypocreomycetidae</taxon>
        <taxon>Glomerellales</taxon>
        <taxon>Glomerellaceae</taxon>
        <taxon>Colletotrichum</taxon>
        <taxon>Colletotrichum spaethianum species complex</taxon>
    </lineage>
</organism>
<gene>
    <name evidence="1" type="ORF">CI238_01959</name>
</gene>
<dbReference type="Proteomes" id="UP000076584">
    <property type="component" value="Unassembled WGS sequence"/>
</dbReference>
<proteinExistence type="predicted"/>